<organismHost>
    <name type="scientific">Twortvirus twort</name>
    <dbReference type="NCBI Taxonomy" id="55510"/>
</organismHost>
<gene>
    <name evidence="1" type="ORF">TwortDSMZ_040</name>
</gene>
<reference evidence="1 2" key="1">
    <citation type="submission" date="2020-03" db="EMBL/GenBank/DDBJ databases">
        <title>Variable regions in the genome of staphylococcal bacteriophage Twort.</title>
        <authorList>
            <person name="Glowacka-Rutkowska A."/>
            <person name="Gawor J."/>
            <person name="Lobocka M."/>
        </authorList>
    </citation>
    <scope>NUCLEOTIDE SEQUENCE [LARGE SCALE GENOMIC DNA]</scope>
</reference>
<protein>
    <submittedName>
        <fullName evidence="1">Uncharacterized protein</fullName>
    </submittedName>
</protein>
<evidence type="ECO:0000313" key="2">
    <source>
        <dbReference type="Proteomes" id="UP000503318"/>
    </source>
</evidence>
<proteinExistence type="predicted"/>
<sequence>MVKIKTIKKMTLPELIQWGWKNGKRNSQGVR</sequence>
<dbReference type="Proteomes" id="UP000503318">
    <property type="component" value="Segment"/>
</dbReference>
<accession>A0A6H0X5L0</accession>
<dbReference type="EMBL" id="MT151386">
    <property type="protein sequence ID" value="QIW89209.1"/>
    <property type="molecule type" value="Genomic_DNA"/>
</dbReference>
<evidence type="ECO:0000313" key="1">
    <source>
        <dbReference type="EMBL" id="QIW89209.1"/>
    </source>
</evidence>
<name>A0A6H0X5L0_BPTWO</name>
<organism evidence="1 2">
    <name type="scientific">Staphylococcus phage Twort (strain DSM 17442 / HER 48)</name>
    <name type="common">Bacteriophage Twort</name>
    <dbReference type="NCBI Taxonomy" id="2908167"/>
    <lineage>
        <taxon>Viruses</taxon>
        <taxon>Duplodnaviria</taxon>
        <taxon>Heunggongvirae</taxon>
        <taxon>Uroviricota</taxon>
        <taxon>Caudoviricetes</taxon>
        <taxon>Herelleviridae</taxon>
        <taxon>Twortvirinae</taxon>
        <taxon>Twortvirus</taxon>
        <taxon>Twortvirus twort</taxon>
    </lineage>
</organism>